<comment type="caution">
    <text evidence="2">The sequence shown here is derived from an EMBL/GenBank/DDBJ whole genome shotgun (WGS) entry which is preliminary data.</text>
</comment>
<evidence type="ECO:0000313" key="2">
    <source>
        <dbReference type="EMBL" id="ETO03862.1"/>
    </source>
</evidence>
<feature type="non-terminal residue" evidence="2">
    <location>
        <position position="1"/>
    </location>
</feature>
<evidence type="ECO:0000256" key="1">
    <source>
        <dbReference type="SAM" id="MobiDB-lite"/>
    </source>
</evidence>
<organism evidence="2 3">
    <name type="scientific">Reticulomyxa filosa</name>
    <dbReference type="NCBI Taxonomy" id="46433"/>
    <lineage>
        <taxon>Eukaryota</taxon>
        <taxon>Sar</taxon>
        <taxon>Rhizaria</taxon>
        <taxon>Retaria</taxon>
        <taxon>Foraminifera</taxon>
        <taxon>Monothalamids</taxon>
        <taxon>Reticulomyxidae</taxon>
        <taxon>Reticulomyxa</taxon>
    </lineage>
</organism>
<dbReference type="AlphaFoldDB" id="X6LRY1"/>
<sequence>LEKKKKKKKKIRKRNKNKIKHKIKEKQNDMEKRIRFNEICPKDDVMDCIAKRNGICCGTKLCIDACQHCPAKRHNFNDTSVWHTVRTSSEMSDGLRSYVSSHASKSVQGRSSMVVKYPNLTLDISFCISGFTEKQRHKIKALKREYFVKIRTAS</sequence>
<dbReference type="EMBL" id="ASPP01031572">
    <property type="protein sequence ID" value="ETO03862.1"/>
    <property type="molecule type" value="Genomic_DNA"/>
</dbReference>
<proteinExistence type="predicted"/>
<dbReference type="Proteomes" id="UP000023152">
    <property type="component" value="Unassembled WGS sequence"/>
</dbReference>
<protein>
    <submittedName>
        <fullName evidence="2">Uncharacterized protein</fullName>
    </submittedName>
</protein>
<gene>
    <name evidence="2" type="ORF">RFI_33540</name>
</gene>
<feature type="region of interest" description="Disordered" evidence="1">
    <location>
        <begin position="1"/>
        <end position="20"/>
    </location>
</feature>
<accession>X6LRY1</accession>
<evidence type="ECO:0000313" key="3">
    <source>
        <dbReference type="Proteomes" id="UP000023152"/>
    </source>
</evidence>
<name>X6LRY1_RETFI</name>
<reference evidence="2 3" key="1">
    <citation type="journal article" date="2013" name="Curr. Biol.">
        <title>The Genome of the Foraminiferan Reticulomyxa filosa.</title>
        <authorList>
            <person name="Glockner G."/>
            <person name="Hulsmann N."/>
            <person name="Schleicher M."/>
            <person name="Noegel A.A."/>
            <person name="Eichinger L."/>
            <person name="Gallinger C."/>
            <person name="Pawlowski J."/>
            <person name="Sierra R."/>
            <person name="Euteneuer U."/>
            <person name="Pillet L."/>
            <person name="Moustafa A."/>
            <person name="Platzer M."/>
            <person name="Groth M."/>
            <person name="Szafranski K."/>
            <person name="Schliwa M."/>
        </authorList>
    </citation>
    <scope>NUCLEOTIDE SEQUENCE [LARGE SCALE GENOMIC DNA]</scope>
</reference>
<keyword evidence="3" id="KW-1185">Reference proteome</keyword>
<feature type="non-terminal residue" evidence="2">
    <location>
        <position position="154"/>
    </location>
</feature>